<evidence type="ECO:0000259" key="2">
    <source>
        <dbReference type="Pfam" id="PF20641"/>
    </source>
</evidence>
<dbReference type="AlphaFoldDB" id="A0A672GRZ1"/>
<dbReference type="Proteomes" id="UP000472267">
    <property type="component" value="Unassembled WGS sequence"/>
</dbReference>
<evidence type="ECO:0000256" key="1">
    <source>
        <dbReference type="SAM" id="MobiDB-lite"/>
    </source>
</evidence>
<evidence type="ECO:0000259" key="3">
    <source>
        <dbReference type="Pfam" id="PF20642"/>
    </source>
</evidence>
<dbReference type="Ensembl" id="ENSSFAT00005014754.1">
    <property type="protein sequence ID" value="ENSSFAP00005014164.1"/>
    <property type="gene ID" value="ENSSFAG00005007622.1"/>
</dbReference>
<accession>A0A672GRZ1</accession>
<evidence type="ECO:0000313" key="4">
    <source>
        <dbReference type="Ensembl" id="ENSSFAP00005014164.1"/>
    </source>
</evidence>
<feature type="region of interest" description="Disordered" evidence="1">
    <location>
        <begin position="637"/>
        <end position="763"/>
    </location>
</feature>
<dbReference type="GO" id="GO:0001650">
    <property type="term" value="C:fibrillar center"/>
    <property type="evidence" value="ECO:0007669"/>
    <property type="project" value="TreeGrafter"/>
</dbReference>
<feature type="compositionally biased region" description="Low complexity" evidence="1">
    <location>
        <begin position="718"/>
        <end position="727"/>
    </location>
</feature>
<feature type="compositionally biased region" description="Basic and acidic residues" evidence="1">
    <location>
        <begin position="754"/>
        <end position="763"/>
    </location>
</feature>
<dbReference type="Pfam" id="PF20641">
    <property type="entry name" value="TAF1C_beta-prop"/>
    <property type="match status" value="1"/>
</dbReference>
<keyword evidence="5" id="KW-1185">Reference proteome</keyword>
<dbReference type="InParanoid" id="A0A672GRZ1"/>
<feature type="domain" description="TAF1C beta-propeller" evidence="2">
    <location>
        <begin position="181"/>
        <end position="317"/>
    </location>
</feature>
<dbReference type="GO" id="GO:0001164">
    <property type="term" value="F:RNA polymerase I core promoter sequence-specific DNA binding"/>
    <property type="evidence" value="ECO:0007669"/>
    <property type="project" value="TreeGrafter"/>
</dbReference>
<dbReference type="OMA" id="CCRRWLK"/>
<sequence length="763" mass="84731">RGETWRPTEPIPVPLLSPKDGEFSVGPLRAGCWRTVVLNVFRVVLLLIRLHYQRREAEHRRETSGMTACFPSVLRCRQTYYSLSLNRYCCLLSDVVPSVPPDLLGPLLHEELAEQRDRLLFCEAAAGLLRPTWKPENTVGRLRSHPEGSPPTVDSSSSKPFSFQLQGAIRQLNRLVVSGLVGARLDHLCGVWSFSEQNEPRLLQAVKTSETATCVSLSPHVCGEVLVASESGAAHLWTVGKGMQKVRAEDSNLYFNARSRWRWCEFSAHPRVALYADRTGAELTDFRVSLVSGPCDLRPVSSECRNGERLILVRYLRDAHCFHHLVTTQYSAYIVDERFPGVPMLKLDHQMRSPPVFCHVVPEEGRSTKMLLGSRRCQEVTLLQYSGGRSDACSSRGPPQALLRAADSLEHLPVLIPHQQSAAAHRLSAPATGTGTGLCVCVCVRDSEAEGRHRRLKRFKVPVVVNEDPEPELDPEPDQTGVEDGSTRRSGEETLSSSPPQDLTPPALSRAALATWKHWLQTLMQSSTRDKPRPPSSSHFIVSTEDLLKPVNAAPSGSGGLQEVGEYLRSCMSRRSLALSAPVQDPDLVPVPEQVDTEAWTDPLSRRLTASWQGEEAWLAWWEEELGTHREAKAQALRRKRRREKEARRAAGQQLELSASFSSSASGPSELDDFSTHSQVPWFDTEWTARPYPDPGLERDPTETDAPAGPPTGEEADPQTPTGTGTPDPSPAPEKRREPLAAQVGTRRTIHQMDPGREKEHCY</sequence>
<proteinExistence type="predicted"/>
<feature type="region of interest" description="Disordered" evidence="1">
    <location>
        <begin position="139"/>
        <end position="159"/>
    </location>
</feature>
<reference evidence="4" key="2">
    <citation type="submission" date="2025-09" db="UniProtKB">
        <authorList>
            <consortium name="Ensembl"/>
        </authorList>
    </citation>
    <scope>IDENTIFICATION</scope>
</reference>
<dbReference type="PANTHER" id="PTHR15319">
    <property type="entry name" value="TATA BOX-BINDING PROTEIN ASSOCIATED FACTOR RNA POLYMERASE I SUBUNIT C"/>
    <property type="match status" value="1"/>
</dbReference>
<dbReference type="PANTHER" id="PTHR15319:SF1">
    <property type="entry name" value="TATA BOX-BINDING PROTEIN-ASSOCIATED FACTOR RNA POLYMERASE I SUBUNIT C"/>
    <property type="match status" value="1"/>
</dbReference>
<feature type="compositionally biased region" description="Acidic residues" evidence="1">
    <location>
        <begin position="467"/>
        <end position="477"/>
    </location>
</feature>
<dbReference type="Pfam" id="PF20642">
    <property type="entry name" value="TAF1C_HB"/>
    <property type="match status" value="1"/>
</dbReference>
<reference evidence="4" key="1">
    <citation type="submission" date="2025-08" db="UniProtKB">
        <authorList>
            <consortium name="Ensembl"/>
        </authorList>
    </citation>
    <scope>IDENTIFICATION</scope>
</reference>
<feature type="region of interest" description="Disordered" evidence="1">
    <location>
        <begin position="466"/>
        <end position="506"/>
    </location>
</feature>
<feature type="domain" description="TAF1C helical bundle" evidence="3">
    <location>
        <begin position="492"/>
        <end position="645"/>
    </location>
</feature>
<evidence type="ECO:0000313" key="5">
    <source>
        <dbReference type="Proteomes" id="UP000472267"/>
    </source>
</evidence>
<protein>
    <submittedName>
        <fullName evidence="4">Wu:fj64h06</fullName>
    </submittedName>
</protein>
<dbReference type="InterPro" id="IPR049087">
    <property type="entry name" value="TAF1C_beta-prop"/>
</dbReference>
<organism evidence="4 5">
    <name type="scientific">Salarias fasciatus</name>
    <name type="common">Jewelled blenny</name>
    <name type="synonym">Blennius fasciatus</name>
    <dbReference type="NCBI Taxonomy" id="181472"/>
    <lineage>
        <taxon>Eukaryota</taxon>
        <taxon>Metazoa</taxon>
        <taxon>Chordata</taxon>
        <taxon>Craniata</taxon>
        <taxon>Vertebrata</taxon>
        <taxon>Euteleostomi</taxon>
        <taxon>Actinopterygii</taxon>
        <taxon>Neopterygii</taxon>
        <taxon>Teleostei</taxon>
        <taxon>Neoteleostei</taxon>
        <taxon>Acanthomorphata</taxon>
        <taxon>Ovalentaria</taxon>
        <taxon>Blenniimorphae</taxon>
        <taxon>Blenniiformes</taxon>
        <taxon>Blennioidei</taxon>
        <taxon>Blenniidae</taxon>
        <taxon>Salariinae</taxon>
        <taxon>Salarias</taxon>
    </lineage>
</organism>
<name>A0A672GRZ1_SALFA</name>
<dbReference type="InterPro" id="IPR038801">
    <property type="entry name" value="TAF1C"/>
</dbReference>
<dbReference type="InterPro" id="IPR049090">
    <property type="entry name" value="TAF1C_HB"/>
</dbReference>